<dbReference type="EMBL" id="JAIVFP010000001">
    <property type="protein sequence ID" value="MCI4684588.1"/>
    <property type="molecule type" value="Genomic_DNA"/>
</dbReference>
<evidence type="ECO:0000256" key="1">
    <source>
        <dbReference type="SAM" id="SignalP"/>
    </source>
</evidence>
<proteinExistence type="predicted"/>
<protein>
    <submittedName>
        <fullName evidence="2">Uncharacterized protein</fullName>
    </submittedName>
</protein>
<accession>A0ABS9ZAF4</accession>
<comment type="caution">
    <text evidence="2">The sequence shown here is derived from an EMBL/GenBank/DDBJ whole genome shotgun (WGS) entry which is preliminary data.</text>
</comment>
<evidence type="ECO:0000313" key="3">
    <source>
        <dbReference type="Proteomes" id="UP001139104"/>
    </source>
</evidence>
<feature type="signal peptide" evidence="1">
    <location>
        <begin position="1"/>
        <end position="23"/>
    </location>
</feature>
<gene>
    <name evidence="2" type="ORF">K2U94_17745</name>
</gene>
<keyword evidence="1" id="KW-0732">Signal</keyword>
<keyword evidence="3" id="KW-1185">Reference proteome</keyword>
<feature type="chain" id="PRO_5045488127" evidence="1">
    <location>
        <begin position="24"/>
        <end position="104"/>
    </location>
</feature>
<dbReference type="RefSeq" id="WP_243068479.1">
    <property type="nucleotide sequence ID" value="NZ_JAIVFK010000001.1"/>
</dbReference>
<organism evidence="2 3">
    <name type="scientific">Candidatus Rhodoblastus alkanivorans</name>
    <dbReference type="NCBI Taxonomy" id="2954117"/>
    <lineage>
        <taxon>Bacteria</taxon>
        <taxon>Pseudomonadati</taxon>
        <taxon>Pseudomonadota</taxon>
        <taxon>Alphaproteobacteria</taxon>
        <taxon>Hyphomicrobiales</taxon>
        <taxon>Rhodoblastaceae</taxon>
        <taxon>Rhodoblastus</taxon>
    </lineage>
</organism>
<dbReference type="Proteomes" id="UP001139104">
    <property type="component" value="Unassembled WGS sequence"/>
</dbReference>
<sequence length="104" mass="11553">MRAKLLKFFVILGIVGRIGPAVAANIAPGEAYQDLREQLLADGWKPETSYGLKLANGKPYHRYPEVLCGLEKCRAKWHDRSGAERAIMLERGGPSDPYRVISAE</sequence>
<name>A0ABS9ZAF4_9HYPH</name>
<reference evidence="2" key="1">
    <citation type="journal article" date="2022" name="ISME J.">
        <title>Identification of active gaseous-alkane degraders at natural gas seeps.</title>
        <authorList>
            <person name="Farhan Ul Haque M."/>
            <person name="Hernandez M."/>
            <person name="Crombie A.T."/>
            <person name="Murrell J.C."/>
        </authorList>
    </citation>
    <scope>NUCLEOTIDE SEQUENCE</scope>
    <source>
        <strain evidence="2">PC2</strain>
    </source>
</reference>
<evidence type="ECO:0000313" key="2">
    <source>
        <dbReference type="EMBL" id="MCI4684588.1"/>
    </source>
</evidence>